<dbReference type="InterPro" id="IPR000286">
    <property type="entry name" value="HDACs"/>
</dbReference>
<dbReference type="InterPro" id="IPR037138">
    <property type="entry name" value="His_deacetylse_dom_sf"/>
</dbReference>
<dbReference type="EMBL" id="BARV01027760">
    <property type="protein sequence ID" value="GAI40935.1"/>
    <property type="molecule type" value="Genomic_DNA"/>
</dbReference>
<sequence>MPVGLIYDEIYLKHEVGVHVETPERLIVAKKFLEEKGIWNSKEFPVIKPRKATIDQIKYVHSERLIEQIKELSDLAAKTESLKNIDMDTVVSGDTFESSLYSVGGNLTGIDKILKGEISSAFGLVRPPGHHSNRYKCAGFCIFNNIAIAAEYLFREKNVKKVAIFDWDCHHGNGTQDIFYDGSENGQLLFFSS</sequence>
<dbReference type="Pfam" id="PF00850">
    <property type="entry name" value="Hist_deacetyl"/>
    <property type="match status" value="1"/>
</dbReference>
<dbReference type="PRINTS" id="PR01270">
    <property type="entry name" value="HDASUPER"/>
</dbReference>
<reference evidence="2" key="1">
    <citation type="journal article" date="2014" name="Front. Microbiol.">
        <title>High frequency of phylogenetically diverse reductive dehalogenase-homologous genes in deep subseafloor sedimentary metagenomes.</title>
        <authorList>
            <person name="Kawai M."/>
            <person name="Futagami T."/>
            <person name="Toyoda A."/>
            <person name="Takaki Y."/>
            <person name="Nishi S."/>
            <person name="Hori S."/>
            <person name="Arai W."/>
            <person name="Tsubouchi T."/>
            <person name="Morono Y."/>
            <person name="Uchiyama I."/>
            <person name="Ito T."/>
            <person name="Fujiyama A."/>
            <person name="Inagaki F."/>
            <person name="Takami H."/>
        </authorList>
    </citation>
    <scope>NUCLEOTIDE SEQUENCE</scope>
    <source>
        <strain evidence="2">Expedition CK06-06</strain>
    </source>
</reference>
<dbReference type="Gene3D" id="3.40.800.20">
    <property type="entry name" value="Histone deacetylase domain"/>
    <property type="match status" value="1"/>
</dbReference>
<name>X1PPF9_9ZZZZ</name>
<dbReference type="PANTHER" id="PTHR10625:SF10">
    <property type="entry name" value="HISTONE DEACETYLASE HDAC1"/>
    <property type="match status" value="1"/>
</dbReference>
<feature type="non-terminal residue" evidence="2">
    <location>
        <position position="193"/>
    </location>
</feature>
<dbReference type="SUPFAM" id="SSF52768">
    <property type="entry name" value="Arginase/deacetylase"/>
    <property type="match status" value="1"/>
</dbReference>
<comment type="caution">
    <text evidence="2">The sequence shown here is derived from an EMBL/GenBank/DDBJ whole genome shotgun (WGS) entry which is preliminary data.</text>
</comment>
<dbReference type="GO" id="GO:0004407">
    <property type="term" value="F:histone deacetylase activity"/>
    <property type="evidence" value="ECO:0007669"/>
    <property type="project" value="TreeGrafter"/>
</dbReference>
<organism evidence="2">
    <name type="scientific">marine sediment metagenome</name>
    <dbReference type="NCBI Taxonomy" id="412755"/>
    <lineage>
        <taxon>unclassified sequences</taxon>
        <taxon>metagenomes</taxon>
        <taxon>ecological metagenomes</taxon>
    </lineage>
</organism>
<feature type="domain" description="Histone deacetylase" evidence="1">
    <location>
        <begin position="19"/>
        <end position="182"/>
    </location>
</feature>
<dbReference type="AlphaFoldDB" id="X1PPF9"/>
<dbReference type="CDD" id="cd09992">
    <property type="entry name" value="HDAC_classII"/>
    <property type="match status" value="1"/>
</dbReference>
<proteinExistence type="predicted"/>
<evidence type="ECO:0000259" key="1">
    <source>
        <dbReference type="Pfam" id="PF00850"/>
    </source>
</evidence>
<dbReference type="InterPro" id="IPR023801">
    <property type="entry name" value="His_deacetylse_dom"/>
</dbReference>
<dbReference type="GO" id="GO:0040029">
    <property type="term" value="P:epigenetic regulation of gene expression"/>
    <property type="evidence" value="ECO:0007669"/>
    <property type="project" value="TreeGrafter"/>
</dbReference>
<dbReference type="InterPro" id="IPR023696">
    <property type="entry name" value="Ureohydrolase_dom_sf"/>
</dbReference>
<protein>
    <recommendedName>
        <fullName evidence="1">Histone deacetylase domain-containing protein</fullName>
    </recommendedName>
</protein>
<evidence type="ECO:0000313" key="2">
    <source>
        <dbReference type="EMBL" id="GAI40935.1"/>
    </source>
</evidence>
<dbReference type="PANTHER" id="PTHR10625">
    <property type="entry name" value="HISTONE DEACETYLASE HDAC1-RELATED"/>
    <property type="match status" value="1"/>
</dbReference>
<accession>X1PPF9</accession>
<gene>
    <name evidence="2" type="ORF">S06H3_44602</name>
</gene>